<dbReference type="CDD" id="cd00229">
    <property type="entry name" value="SGNH_hydrolase"/>
    <property type="match status" value="1"/>
</dbReference>
<accession>I3K257</accession>
<protein>
    <recommendedName>
        <fullName evidence="4">SGNH hydrolase-type esterase domain-containing protein</fullName>
    </recommendedName>
</protein>
<dbReference type="SUPFAM" id="SSF52266">
    <property type="entry name" value="SGNH hydrolase"/>
    <property type="match status" value="1"/>
</dbReference>
<evidence type="ECO:0008006" key="4">
    <source>
        <dbReference type="Google" id="ProtNLM"/>
    </source>
</evidence>
<dbReference type="Gene3D" id="3.40.50.12700">
    <property type="match status" value="1"/>
</dbReference>
<dbReference type="AlphaFoldDB" id="I3K257"/>
<dbReference type="Gene3D" id="3.40.50.12690">
    <property type="match status" value="1"/>
</dbReference>
<name>I3K257_ORENI</name>
<dbReference type="Proteomes" id="UP000005207">
    <property type="component" value="Unplaced"/>
</dbReference>
<evidence type="ECO:0000313" key="2">
    <source>
        <dbReference type="Ensembl" id="ENSONIP00000015202.2"/>
    </source>
</evidence>
<dbReference type="OMA" id="WCTANDV"/>
<dbReference type="HOGENOM" id="CLU_1492427_0_0_1"/>
<keyword evidence="3" id="KW-1185">Reference proteome</keyword>
<reference evidence="2" key="1">
    <citation type="submission" date="2025-08" db="UniProtKB">
        <authorList>
            <consortium name="Ensembl"/>
        </authorList>
    </citation>
    <scope>IDENTIFICATION</scope>
</reference>
<dbReference type="Ensembl" id="ENSONIT00000015215.2">
    <property type="protein sequence ID" value="ENSONIP00000015202.2"/>
    <property type="gene ID" value="ENSONIG00000012078.2"/>
</dbReference>
<feature type="region of interest" description="Disordered" evidence="1">
    <location>
        <begin position="86"/>
        <end position="108"/>
    </location>
</feature>
<organism evidence="2 3">
    <name type="scientific">Oreochromis niloticus</name>
    <name type="common">Nile tilapia</name>
    <name type="synonym">Tilapia nilotica</name>
    <dbReference type="NCBI Taxonomy" id="8128"/>
    <lineage>
        <taxon>Eukaryota</taxon>
        <taxon>Metazoa</taxon>
        <taxon>Chordata</taxon>
        <taxon>Craniata</taxon>
        <taxon>Vertebrata</taxon>
        <taxon>Euteleostomi</taxon>
        <taxon>Actinopterygii</taxon>
        <taxon>Neopterygii</taxon>
        <taxon>Teleostei</taxon>
        <taxon>Neoteleostei</taxon>
        <taxon>Acanthomorphata</taxon>
        <taxon>Ovalentaria</taxon>
        <taxon>Cichlomorphae</taxon>
        <taxon>Cichliformes</taxon>
        <taxon>Cichlidae</taxon>
        <taxon>African cichlids</taxon>
        <taxon>Pseudocrenilabrinae</taxon>
        <taxon>Oreochromini</taxon>
        <taxon>Oreochromis</taxon>
    </lineage>
</organism>
<evidence type="ECO:0000256" key="1">
    <source>
        <dbReference type="SAM" id="MobiDB-lite"/>
    </source>
</evidence>
<sequence length="311" mass="34189">MTSDAPQVCRHAVKHCPPPTCAEKGKQTPETPTHIPPTPNSILFFSCWHCGPPGGICHLKWEARITELETRLRTLHSPVASQAPVAGAAEDSVGPASCSPADPKQLGKEGGWVTVRRKHSLKLKSQVHHQPVHVSNRFSPLGDTPAGGQTLVIGDSVLRHVKLETPATIVNCLPGARAGDIEGNLKLLAKGKRKYSKIIIHVGSNDTRLRQSEVTKINIESVCNFAKTMSDSVVFSGPLPNQTRSDMFSRMFSLNCWLSEWCPRNDVGFIDNWQTFWRKPGLVRRDGIHPTLDGAALISRNMDKFIKPPKI</sequence>
<reference evidence="2" key="2">
    <citation type="submission" date="2025-09" db="UniProtKB">
        <authorList>
            <consortium name="Ensembl"/>
        </authorList>
    </citation>
    <scope>IDENTIFICATION</scope>
</reference>
<dbReference type="GeneTree" id="ENSGT01120000271991"/>
<dbReference type="InParanoid" id="I3K257"/>
<evidence type="ECO:0000313" key="3">
    <source>
        <dbReference type="Proteomes" id="UP000005207"/>
    </source>
</evidence>
<proteinExistence type="predicted"/>